<name>A0AAN9IA20_CROPI</name>
<accession>A0AAN9IA20</accession>
<keyword evidence="3" id="KW-1185">Reference proteome</keyword>
<dbReference type="InterPro" id="IPR018791">
    <property type="entry name" value="UV_resistance/autophagy_Atg14"/>
</dbReference>
<evidence type="ECO:0000313" key="3">
    <source>
        <dbReference type="Proteomes" id="UP001372338"/>
    </source>
</evidence>
<sequence length="99" mass="10983">MSNLTGRAKIETISADMKLKYGVLDSALSTLEKNRVEQLEKFYPNLICTQSLGHVAVTSELLHKQSVGIKQICMLFPQRRGSQFKHAYGAHVLLVSGAH</sequence>
<dbReference type="GO" id="GO:0005737">
    <property type="term" value="C:cytoplasm"/>
    <property type="evidence" value="ECO:0007669"/>
    <property type="project" value="UniProtKB-ARBA"/>
</dbReference>
<protein>
    <submittedName>
        <fullName evidence="2">Uncharacterized protein</fullName>
    </submittedName>
</protein>
<evidence type="ECO:0000256" key="1">
    <source>
        <dbReference type="ARBA" id="ARBA00023054"/>
    </source>
</evidence>
<gene>
    <name evidence="2" type="ORF">RIF29_14159</name>
</gene>
<evidence type="ECO:0000313" key="2">
    <source>
        <dbReference type="EMBL" id="KAK7273113.1"/>
    </source>
</evidence>
<reference evidence="2 3" key="1">
    <citation type="submission" date="2024-01" db="EMBL/GenBank/DDBJ databases">
        <title>The genomes of 5 underutilized Papilionoideae crops provide insights into root nodulation and disease resistanc.</title>
        <authorList>
            <person name="Yuan L."/>
        </authorList>
    </citation>
    <scope>NUCLEOTIDE SEQUENCE [LARGE SCALE GENOMIC DNA]</scope>
    <source>
        <strain evidence="2">ZHUSHIDOU_FW_LH</strain>
        <tissue evidence="2">Leaf</tissue>
    </source>
</reference>
<comment type="caution">
    <text evidence="2">The sequence shown here is derived from an EMBL/GenBank/DDBJ whole genome shotgun (WGS) entry which is preliminary data.</text>
</comment>
<dbReference type="Pfam" id="PF10186">
    <property type="entry name" value="ATG14"/>
    <property type="match status" value="1"/>
</dbReference>
<organism evidence="2 3">
    <name type="scientific">Crotalaria pallida</name>
    <name type="common">Smooth rattlebox</name>
    <name type="synonym">Crotalaria striata</name>
    <dbReference type="NCBI Taxonomy" id="3830"/>
    <lineage>
        <taxon>Eukaryota</taxon>
        <taxon>Viridiplantae</taxon>
        <taxon>Streptophyta</taxon>
        <taxon>Embryophyta</taxon>
        <taxon>Tracheophyta</taxon>
        <taxon>Spermatophyta</taxon>
        <taxon>Magnoliopsida</taxon>
        <taxon>eudicotyledons</taxon>
        <taxon>Gunneridae</taxon>
        <taxon>Pentapetalae</taxon>
        <taxon>rosids</taxon>
        <taxon>fabids</taxon>
        <taxon>Fabales</taxon>
        <taxon>Fabaceae</taxon>
        <taxon>Papilionoideae</taxon>
        <taxon>50 kb inversion clade</taxon>
        <taxon>genistoids sensu lato</taxon>
        <taxon>core genistoids</taxon>
        <taxon>Crotalarieae</taxon>
        <taxon>Crotalaria</taxon>
    </lineage>
</organism>
<dbReference type="AlphaFoldDB" id="A0AAN9IA20"/>
<proteinExistence type="predicted"/>
<dbReference type="GO" id="GO:0032991">
    <property type="term" value="C:protein-containing complex"/>
    <property type="evidence" value="ECO:0007669"/>
    <property type="project" value="UniProtKB-ARBA"/>
</dbReference>
<keyword evidence="1" id="KW-0175">Coiled coil</keyword>
<dbReference type="Proteomes" id="UP001372338">
    <property type="component" value="Unassembled WGS sequence"/>
</dbReference>
<dbReference type="EMBL" id="JAYWIO010000003">
    <property type="protein sequence ID" value="KAK7273113.1"/>
    <property type="molecule type" value="Genomic_DNA"/>
</dbReference>